<feature type="transmembrane region" description="Helical" evidence="1">
    <location>
        <begin position="31"/>
        <end position="52"/>
    </location>
</feature>
<feature type="transmembrane region" description="Helical" evidence="1">
    <location>
        <begin position="73"/>
        <end position="103"/>
    </location>
</feature>
<feature type="transmembrane region" description="Helical" evidence="1">
    <location>
        <begin position="287"/>
        <end position="308"/>
    </location>
</feature>
<feature type="transmembrane region" description="Helical" evidence="1">
    <location>
        <begin position="165"/>
        <end position="186"/>
    </location>
</feature>
<evidence type="ECO:0000256" key="1">
    <source>
        <dbReference type="SAM" id="Phobius"/>
    </source>
</evidence>
<dbReference type="PANTHER" id="PTHR30238:SF4">
    <property type="entry name" value="SLL1022 PROTEIN"/>
    <property type="match status" value="1"/>
</dbReference>
<feature type="transmembrane region" description="Helical" evidence="1">
    <location>
        <begin position="192"/>
        <end position="208"/>
    </location>
</feature>
<feature type="transmembrane region" description="Helical" evidence="1">
    <location>
        <begin position="7"/>
        <end position="25"/>
    </location>
</feature>
<name>A0ABQ2D0L8_9DEIO</name>
<sequence>MLRQEFGFAFLVTLVCLAGAFFYGFKTGDITTAGSFLLIALILGVMEVSLSFDNAVVNASVLKNMDAVWQRRFLTWGILIAVFGMRFLFPIVIVALVANLGFIEVVNLAFTNPTEYAKHLTEAHVPISAFGGTFLLLVFLKYLMDPEKEVHWLAFIERPLAKIGRLDTIQVFVTGTLLLVLVSTMVHPEEKLVALVSGLIGILTYILIDALGGLFEVDDIAARAGAAGLTAFIYLEVLDASFSLDGVIGAFAITKEIVVIAAGLCIGAVFVRSLTLMLVKRGTLAQYVFLEHGAHYGIGALAVIMLLGMGHIEIPELVTGLIGVGFIVASVLWSMKYQRDNPQLTEG</sequence>
<dbReference type="RefSeq" id="WP_189003194.1">
    <property type="nucleotide sequence ID" value="NZ_BMOD01000009.1"/>
</dbReference>
<evidence type="ECO:0000313" key="2">
    <source>
        <dbReference type="EMBL" id="GGJ39293.1"/>
    </source>
</evidence>
<dbReference type="EMBL" id="BMOD01000009">
    <property type="protein sequence ID" value="GGJ39293.1"/>
    <property type="molecule type" value="Genomic_DNA"/>
</dbReference>
<dbReference type="NCBIfam" id="NF010620">
    <property type="entry name" value="PRK14013.2-6"/>
    <property type="match status" value="1"/>
</dbReference>
<proteinExistence type="predicted"/>
<keyword evidence="1" id="KW-0812">Transmembrane</keyword>
<feature type="transmembrane region" description="Helical" evidence="1">
    <location>
        <begin position="220"/>
        <end position="237"/>
    </location>
</feature>
<keyword evidence="1" id="KW-0472">Membrane</keyword>
<evidence type="ECO:0000313" key="3">
    <source>
        <dbReference type="Proteomes" id="UP000632222"/>
    </source>
</evidence>
<dbReference type="Proteomes" id="UP000632222">
    <property type="component" value="Unassembled WGS sequence"/>
</dbReference>
<reference evidence="3" key="1">
    <citation type="journal article" date="2019" name="Int. J. Syst. Evol. Microbiol.">
        <title>The Global Catalogue of Microorganisms (GCM) 10K type strain sequencing project: providing services to taxonomists for standard genome sequencing and annotation.</title>
        <authorList>
            <consortium name="The Broad Institute Genomics Platform"/>
            <consortium name="The Broad Institute Genome Sequencing Center for Infectious Disease"/>
            <person name="Wu L."/>
            <person name="Ma J."/>
        </authorList>
    </citation>
    <scope>NUCLEOTIDE SEQUENCE [LARGE SCALE GENOMIC DNA]</scope>
    <source>
        <strain evidence="3">JCM 14370</strain>
    </source>
</reference>
<dbReference type="InterPro" id="IPR007427">
    <property type="entry name" value="DUF475"/>
</dbReference>
<accession>A0ABQ2D0L8</accession>
<feature type="transmembrane region" description="Helical" evidence="1">
    <location>
        <begin position="257"/>
        <end position="275"/>
    </location>
</feature>
<protein>
    <recommendedName>
        <fullName evidence="4">DUF475 domain-containing protein</fullName>
    </recommendedName>
</protein>
<gene>
    <name evidence="2" type="ORF">GCM10008938_26690</name>
</gene>
<keyword evidence="1" id="KW-1133">Transmembrane helix</keyword>
<dbReference type="Pfam" id="PF04332">
    <property type="entry name" value="DUF475"/>
    <property type="match status" value="1"/>
</dbReference>
<evidence type="ECO:0008006" key="4">
    <source>
        <dbReference type="Google" id="ProtNLM"/>
    </source>
</evidence>
<feature type="transmembrane region" description="Helical" evidence="1">
    <location>
        <begin position="123"/>
        <end position="144"/>
    </location>
</feature>
<dbReference type="PANTHER" id="PTHR30238">
    <property type="entry name" value="MEMBRANE BOUND PREDICTED REDOX MODULATOR"/>
    <property type="match status" value="1"/>
</dbReference>
<comment type="caution">
    <text evidence="2">The sequence shown here is derived from an EMBL/GenBank/DDBJ whole genome shotgun (WGS) entry which is preliminary data.</text>
</comment>
<organism evidence="2 3">
    <name type="scientific">Deinococcus roseus</name>
    <dbReference type="NCBI Taxonomy" id="392414"/>
    <lineage>
        <taxon>Bacteria</taxon>
        <taxon>Thermotogati</taxon>
        <taxon>Deinococcota</taxon>
        <taxon>Deinococci</taxon>
        <taxon>Deinococcales</taxon>
        <taxon>Deinococcaceae</taxon>
        <taxon>Deinococcus</taxon>
    </lineage>
</organism>
<keyword evidence="3" id="KW-1185">Reference proteome</keyword>
<dbReference type="NCBIfam" id="NF010613">
    <property type="entry name" value="PRK14013.1-3"/>
    <property type="match status" value="1"/>
</dbReference>
<feature type="transmembrane region" description="Helical" evidence="1">
    <location>
        <begin position="314"/>
        <end position="333"/>
    </location>
</feature>